<feature type="region of interest" description="Disordered" evidence="1">
    <location>
        <begin position="79"/>
        <end position="110"/>
    </location>
</feature>
<evidence type="ECO:0000313" key="3">
    <source>
        <dbReference type="Proteomes" id="UP000720189"/>
    </source>
</evidence>
<accession>A0A9P9KX44</accession>
<comment type="caution">
    <text evidence="2">The sequence shown here is derived from an EMBL/GenBank/DDBJ whole genome shotgun (WGS) entry which is preliminary data.</text>
</comment>
<evidence type="ECO:0000313" key="2">
    <source>
        <dbReference type="EMBL" id="KAH7270042.1"/>
    </source>
</evidence>
<dbReference type="RefSeq" id="XP_046056810.1">
    <property type="nucleotide sequence ID" value="XM_046186508.1"/>
</dbReference>
<feature type="region of interest" description="Disordered" evidence="1">
    <location>
        <begin position="203"/>
        <end position="235"/>
    </location>
</feature>
<dbReference type="Proteomes" id="UP000720189">
    <property type="component" value="Unassembled WGS sequence"/>
</dbReference>
<evidence type="ECO:0000256" key="1">
    <source>
        <dbReference type="SAM" id="MobiDB-lite"/>
    </source>
</evidence>
<organism evidence="2 3">
    <name type="scientific">Fusarium redolens</name>
    <dbReference type="NCBI Taxonomy" id="48865"/>
    <lineage>
        <taxon>Eukaryota</taxon>
        <taxon>Fungi</taxon>
        <taxon>Dikarya</taxon>
        <taxon>Ascomycota</taxon>
        <taxon>Pezizomycotina</taxon>
        <taxon>Sordariomycetes</taxon>
        <taxon>Hypocreomycetidae</taxon>
        <taxon>Hypocreales</taxon>
        <taxon>Nectriaceae</taxon>
        <taxon>Fusarium</taxon>
        <taxon>Fusarium redolens species complex</taxon>
    </lineage>
</organism>
<feature type="compositionally biased region" description="Basic and acidic residues" evidence="1">
    <location>
        <begin position="226"/>
        <end position="235"/>
    </location>
</feature>
<dbReference type="AlphaFoldDB" id="A0A9P9KX44"/>
<feature type="region of interest" description="Disordered" evidence="1">
    <location>
        <begin position="128"/>
        <end position="175"/>
    </location>
</feature>
<protein>
    <submittedName>
        <fullName evidence="2">Uncharacterized protein</fullName>
    </submittedName>
</protein>
<proteinExistence type="predicted"/>
<dbReference type="EMBL" id="JAGMUX010000001">
    <property type="protein sequence ID" value="KAH7270042.1"/>
    <property type="molecule type" value="Genomic_DNA"/>
</dbReference>
<feature type="compositionally biased region" description="Polar residues" evidence="1">
    <location>
        <begin position="79"/>
        <end position="103"/>
    </location>
</feature>
<dbReference type="GeneID" id="70216462"/>
<sequence length="246" mass="28178">MCRDIYHNYQQCQHHKFIRTESCWQDRWEAFCPCLSFPGVFPYKGAHRSTEDRYVRPGMCSNCEESRKKRTRRDYEGFTAQQTHGPGSSHGTRQVQAPQSTGVHQEVRAPDRAHQYGAYKEQLRMNMAPQPASHRCFTSPPGVRARNFSPSPGQGASQPRRQRDDPYAGFPKRERAVRGRKIGYKVVMDKSAPAPHQRLFEVADPSKSSSARDLIDRSDTVSPLTEDDRNAPHVDIPAHDEYAHWV</sequence>
<feature type="compositionally biased region" description="Polar residues" evidence="1">
    <location>
        <begin position="148"/>
        <end position="159"/>
    </location>
</feature>
<dbReference type="OrthoDB" id="5099470at2759"/>
<reference evidence="2" key="1">
    <citation type="journal article" date="2021" name="Nat. Commun.">
        <title>Genetic determinants of endophytism in the Arabidopsis root mycobiome.</title>
        <authorList>
            <person name="Mesny F."/>
            <person name="Miyauchi S."/>
            <person name="Thiergart T."/>
            <person name="Pickel B."/>
            <person name="Atanasova L."/>
            <person name="Karlsson M."/>
            <person name="Huettel B."/>
            <person name="Barry K.W."/>
            <person name="Haridas S."/>
            <person name="Chen C."/>
            <person name="Bauer D."/>
            <person name="Andreopoulos W."/>
            <person name="Pangilinan J."/>
            <person name="LaButti K."/>
            <person name="Riley R."/>
            <person name="Lipzen A."/>
            <person name="Clum A."/>
            <person name="Drula E."/>
            <person name="Henrissat B."/>
            <person name="Kohler A."/>
            <person name="Grigoriev I.V."/>
            <person name="Martin F.M."/>
            <person name="Hacquard S."/>
        </authorList>
    </citation>
    <scope>NUCLEOTIDE SEQUENCE</scope>
    <source>
        <strain evidence="2">MPI-CAGE-AT-0023</strain>
    </source>
</reference>
<feature type="compositionally biased region" description="Basic and acidic residues" evidence="1">
    <location>
        <begin position="161"/>
        <end position="175"/>
    </location>
</feature>
<name>A0A9P9KX44_FUSRE</name>
<keyword evidence="3" id="KW-1185">Reference proteome</keyword>
<gene>
    <name evidence="2" type="ORF">BKA55DRAFT_497980</name>
</gene>